<organism evidence="2 3">
    <name type="scientific">Marchantia polymorpha subsp. ruderalis</name>
    <dbReference type="NCBI Taxonomy" id="1480154"/>
    <lineage>
        <taxon>Eukaryota</taxon>
        <taxon>Viridiplantae</taxon>
        <taxon>Streptophyta</taxon>
        <taxon>Embryophyta</taxon>
        <taxon>Marchantiophyta</taxon>
        <taxon>Marchantiopsida</taxon>
        <taxon>Marchantiidae</taxon>
        <taxon>Marchantiales</taxon>
        <taxon>Marchantiaceae</taxon>
        <taxon>Marchantia</taxon>
    </lineage>
</organism>
<name>A0A176VNN9_MARPO</name>
<comment type="caution">
    <text evidence="2">The sequence shown here is derived from an EMBL/GenBank/DDBJ whole genome shotgun (WGS) entry which is preliminary data.</text>
</comment>
<sequence>MIGSLEVVPFARPCRSFRRYSSCPLLQQKSRRLVCVRAAADNPAVPFPRINATELQGQARAQDAQKFGSGPFENPRGSFINDKESPKTSAKGKRNQNHDSSLSPDDPLPLPMTFPGSKPAPKEQIEALKLCDVEKERSNALLLCCRIARRLCISGLENAKHVEEQGRLGLSLFFR</sequence>
<accession>A0A176VNN9</accession>
<evidence type="ECO:0000256" key="1">
    <source>
        <dbReference type="SAM" id="MobiDB-lite"/>
    </source>
</evidence>
<dbReference type="Proteomes" id="UP000077202">
    <property type="component" value="Unassembled WGS sequence"/>
</dbReference>
<evidence type="ECO:0000313" key="3">
    <source>
        <dbReference type="Proteomes" id="UP000077202"/>
    </source>
</evidence>
<proteinExistence type="predicted"/>
<gene>
    <name evidence="2" type="ORF">AXG93_4804s1180</name>
</gene>
<feature type="region of interest" description="Disordered" evidence="1">
    <location>
        <begin position="56"/>
        <end position="121"/>
    </location>
</feature>
<keyword evidence="3" id="KW-1185">Reference proteome</keyword>
<dbReference type="PANTHER" id="PTHR36035:SF1">
    <property type="entry name" value="PROTEIN DISULFIDE-ISOMERASE SCO2"/>
    <property type="match status" value="1"/>
</dbReference>
<reference evidence="2" key="1">
    <citation type="submission" date="2016-03" db="EMBL/GenBank/DDBJ databases">
        <title>Mechanisms controlling the formation of the plant cell surface in tip-growing cells are functionally conserved among land plants.</title>
        <authorList>
            <person name="Honkanen S."/>
            <person name="Jones V.A."/>
            <person name="Morieri G."/>
            <person name="Champion C."/>
            <person name="Hetherington A.J."/>
            <person name="Kelly S."/>
            <person name="Saint-Marcoux D."/>
            <person name="Proust H."/>
            <person name="Prescott H."/>
            <person name="Dolan L."/>
        </authorList>
    </citation>
    <scope>NUCLEOTIDE SEQUENCE [LARGE SCALE GENOMIC DNA]</scope>
    <source>
        <tissue evidence="2">Whole gametophyte</tissue>
    </source>
</reference>
<evidence type="ECO:0000313" key="2">
    <source>
        <dbReference type="EMBL" id="OAE22013.1"/>
    </source>
</evidence>
<dbReference type="AlphaFoldDB" id="A0A176VNN9"/>
<dbReference type="PANTHER" id="PTHR36035">
    <property type="entry name" value="PROTEIN DISULFIDE-ISOMERASE SCO2"/>
    <property type="match status" value="1"/>
</dbReference>
<dbReference type="EMBL" id="LVLJ01003293">
    <property type="protein sequence ID" value="OAE22013.1"/>
    <property type="molecule type" value="Genomic_DNA"/>
</dbReference>
<protein>
    <submittedName>
        <fullName evidence="2">Uncharacterized protein</fullName>
    </submittedName>
</protein>
<dbReference type="InterPro" id="IPR037477">
    <property type="entry name" value="SCO2"/>
</dbReference>